<keyword evidence="8" id="KW-1185">Reference proteome</keyword>
<evidence type="ECO:0000256" key="1">
    <source>
        <dbReference type="ARBA" id="ARBA00004167"/>
    </source>
</evidence>
<protein>
    <recommendedName>
        <fullName evidence="6">Translocation and assembly module TamB C-terminal domain-containing protein</fullName>
    </recommendedName>
</protein>
<sequence>MRKFRHIVNGILWTIIGLYLTFIVLLHIPAVQSFIGTKVGQAVSEKLGTEVYVGKVDLGLLNRIIIDDFRVRDQQNKELLQATRLSVKFDFLSLLHKRIRISSIQLFGLRANLYKKDAQAQSNFQFVLDSLASKDTIAQTPLDLKINSLIIRRGYIKYNRWDVARKRNQFSTNHIDAKNISAHVIINAVKDDSLNVNVRDLSFEEASGLILKSLTFKLTANTKNATLSSFQMVLPNSKIVLNNLKASYKIKHGKVIMPTLEFDGSVDKSTITLTDLGCFIPILKKATKPLSFHFTFSGTGTTLKIDSMEVASYRSHLLLQGNGSLRNWQSAPHWAANIKRFSLDTDGIKFITDIFSRHINLPPVISRLGNIEYKGEMGGYGNDISAKGVLTTDAGITALAFGKHNNKFSAKIETEEFKLGKVLENDKFGTISTQIDISGRIPINNDIYIEAAGDISKFEYNSYAYKNISVDGVFEGNAFDGKLTVNDPNAIVNMAGKFDFLSKHPYAKLTADIEKLSPSALKLSNKWPNTQFQFRIHTDIEGKSLNTANGYALLTDFAMKSDRVDYTLSNLLVNINNKENLHHLHVKSDFGQIQLTGKYDYNTLSQSIINLIGSKLPTIPGLPDMNNARTNNFSISGTIERSDWLQHIFNIPVEIEQPLTINGHMSDADRTLNLTLDVPSFTYAGNHFETGNILVKTLHDTLTVSAQVRKVSEENKKFHLALQAVAADNTLSSTLTFDNMRKQRLYGQLKTDVIFYKNEKNVSTAHFAIKPSNILVGDTVWTIQPSEITYNQTRLDVSHFSINHHNQHITIDGTASQNPEDSVSIGLRDIDVNYILNLVNFHSVSFRGLASGTAVLKNPFNTLEGYATLKVKDFKFQDGRMGILDAHINLNNKEGQIDIDAIANDGQDIKTFVNGYVSPKHNYIDLAIRVYNSRIEFIESFCGSFMHDVEANANGLLRVFGPLDNINLTGQMIANGNLSITPLNTTYTLRNDTIRFLPDLIEFKADTVYDRNGNIGIVTGYLQHEHLTNLSYNLSIATRNLLAYDFKDFGNSSFCGTVYATGTCDIVGKSGEVNIDINATPEKNSVFAYNVANPEVARNNQFIHWGKNALQIRNDSTNIATTEDTDFAQQDKPEIPTDIRLNFFINCTPDASLRLLMDKQSGDNITLNGSGMIRASYYNKGNFEMFGNYLVDRGIYKLTIQNVIKKDFSFQQGGTIAFGGDPYNAQLNLQAFYTANGVSLSDLNIGRSFSSNNIRVNCLMNITGTPAAPKLTFGLDMPTINSNVKQMIYSLINGEEEMNQQVLYLLAVGRFYTQNRNNAEIDNTSSQSKTSLAMQSLLSSTISQQLNTVLSSVINNNNWSFGANISTGDEGWNNAEYEGILSGRLLNNRLLINGQFGYRDNPNTTTSFIGDFDLRYLLFPNGGLAIKMYNQTNDRYFTRNSLTTQGLGLIMKKDFNGWRDLFRFTRKSKIQQPKSQK</sequence>
<feature type="domain" description="Translocation and assembly module TamB C-terminal" evidence="6">
    <location>
        <begin position="1011"/>
        <end position="1455"/>
    </location>
</feature>
<dbReference type="PANTHER" id="PTHR30441:SF4">
    <property type="entry name" value="PROTEIN ASMA"/>
    <property type="match status" value="1"/>
</dbReference>
<dbReference type="InterPro" id="IPR052894">
    <property type="entry name" value="AsmA-related"/>
</dbReference>
<dbReference type="HOGENOM" id="CLU_002997_1_1_10"/>
<keyword evidence="2 5" id="KW-0812">Transmembrane</keyword>
<dbReference type="InterPro" id="IPR007452">
    <property type="entry name" value="TamB_C"/>
</dbReference>
<comment type="subcellular location">
    <subcellularLocation>
        <location evidence="1">Membrane</location>
        <topology evidence="1">Single-pass membrane protein</topology>
    </subcellularLocation>
</comment>
<dbReference type="Proteomes" id="UP000010433">
    <property type="component" value="Unassembled WGS sequence"/>
</dbReference>
<evidence type="ECO:0000256" key="5">
    <source>
        <dbReference type="SAM" id="Phobius"/>
    </source>
</evidence>
<evidence type="ECO:0000313" key="7">
    <source>
        <dbReference type="EMBL" id="EKY04297.1"/>
    </source>
</evidence>
<dbReference type="PATRIC" id="fig|1127699.3.peg.62"/>
<evidence type="ECO:0000259" key="6">
    <source>
        <dbReference type="Pfam" id="PF04357"/>
    </source>
</evidence>
<keyword evidence="3 5" id="KW-1133">Transmembrane helix</keyword>
<dbReference type="PANTHER" id="PTHR30441">
    <property type="entry name" value="DUF748 DOMAIN-CONTAINING PROTEIN"/>
    <property type="match status" value="1"/>
</dbReference>
<comment type="caution">
    <text evidence="7">The sequence shown here is derived from an EMBL/GenBank/DDBJ whole genome shotgun (WGS) entry which is preliminary data.</text>
</comment>
<dbReference type="RefSeq" id="WP_009161970.1">
    <property type="nucleotide sequence ID" value="NZ_KB290979.1"/>
</dbReference>
<keyword evidence="4 5" id="KW-0472">Membrane</keyword>
<dbReference type="GO" id="GO:0005886">
    <property type="term" value="C:plasma membrane"/>
    <property type="evidence" value="ECO:0007669"/>
    <property type="project" value="InterPro"/>
</dbReference>
<evidence type="ECO:0000256" key="3">
    <source>
        <dbReference type="ARBA" id="ARBA00022989"/>
    </source>
</evidence>
<evidence type="ECO:0000256" key="4">
    <source>
        <dbReference type="ARBA" id="ARBA00023136"/>
    </source>
</evidence>
<evidence type="ECO:0000256" key="2">
    <source>
        <dbReference type="ARBA" id="ARBA00022692"/>
    </source>
</evidence>
<feature type="transmembrane region" description="Helical" evidence="5">
    <location>
        <begin position="7"/>
        <end position="28"/>
    </location>
</feature>
<evidence type="ECO:0000313" key="8">
    <source>
        <dbReference type="Proteomes" id="UP000010433"/>
    </source>
</evidence>
<name>L1NMA3_9BACT</name>
<accession>L1NMA3</accession>
<dbReference type="Pfam" id="PF04357">
    <property type="entry name" value="TamB"/>
    <property type="match status" value="1"/>
</dbReference>
<organism evidence="7 8">
    <name type="scientific">Hoylesella saccharolytica F0055</name>
    <dbReference type="NCBI Taxonomy" id="1127699"/>
    <lineage>
        <taxon>Bacteria</taxon>
        <taxon>Pseudomonadati</taxon>
        <taxon>Bacteroidota</taxon>
        <taxon>Bacteroidia</taxon>
        <taxon>Bacteroidales</taxon>
        <taxon>Prevotellaceae</taxon>
        <taxon>Hoylesella</taxon>
    </lineage>
</organism>
<dbReference type="GO" id="GO:0009306">
    <property type="term" value="P:protein secretion"/>
    <property type="evidence" value="ECO:0007669"/>
    <property type="project" value="InterPro"/>
</dbReference>
<dbReference type="GO" id="GO:0090313">
    <property type="term" value="P:regulation of protein targeting to membrane"/>
    <property type="evidence" value="ECO:0007669"/>
    <property type="project" value="TreeGrafter"/>
</dbReference>
<dbReference type="EMBL" id="AMEP01000008">
    <property type="protein sequence ID" value="EKY04297.1"/>
    <property type="molecule type" value="Genomic_DNA"/>
</dbReference>
<gene>
    <name evidence="7" type="ORF">HMPREF9151_00072</name>
</gene>
<proteinExistence type="predicted"/>
<reference evidence="7 8" key="1">
    <citation type="submission" date="2012-05" db="EMBL/GenBank/DDBJ databases">
        <authorList>
            <person name="Weinstock G."/>
            <person name="Sodergren E."/>
            <person name="Lobos E.A."/>
            <person name="Fulton L."/>
            <person name="Fulton R."/>
            <person name="Courtney L."/>
            <person name="Fronick C."/>
            <person name="O'Laughlin M."/>
            <person name="Godfrey J."/>
            <person name="Wilson R.M."/>
            <person name="Miner T."/>
            <person name="Farmer C."/>
            <person name="Delehaunty K."/>
            <person name="Cordes M."/>
            <person name="Minx P."/>
            <person name="Tomlinson C."/>
            <person name="Chen J."/>
            <person name="Wollam A."/>
            <person name="Pepin K.H."/>
            <person name="Bhonagiri V."/>
            <person name="Zhang X."/>
            <person name="Suruliraj S."/>
            <person name="Warren W."/>
            <person name="Mitreva M."/>
            <person name="Mardis E.R."/>
            <person name="Wilson R.K."/>
        </authorList>
    </citation>
    <scope>NUCLEOTIDE SEQUENCE [LARGE SCALE GENOMIC DNA]</scope>
    <source>
        <strain evidence="7 8">F0055</strain>
    </source>
</reference>
<dbReference type="STRING" id="1127699.HMPREF9151_00072"/>